<dbReference type="OrthoDB" id="43580at2759"/>
<sequence length="605" mass="66406">MGRILSLFLCLQTITGFHIHYRHLHGPINAFKYDKRCQRNKLHFKDEGGQNRKWLSRLKEPNTVKNGLLGALLCGAIFLESITNGGSNVSIEKLDPPPTPDDYPALTRAYNTLRYMYYDNTGGAVYSRTPNGMAENYKRILGMKSKNGIQDVDKVNMFLETLDDPFTVLITPKGGGRGGEKTTTEAAGYGFLQTGAFVSLPNPSSGGRRLSPTDRTILPPSAISQFPRVTAVTPMSAAERAGVTVDTLVLKVGDSPFFNTEVGVRAFKVFSRINKPVNDGYGKDGKDVYFGEMKMVVATPIFRTIDERETRLEGFRTQRIRIESEMSQSKSVESKMLGKNSNIAYVRLPDFSRSTTLAVSEIFDVLNSRNAPVDGVIFDLRNNYGGIIQEAFILAASIVGTDGLDSRYDRVLAYTLNSRGAFRPQDVGEFVGDPRFPGFFMSMNRVKDEAVKEARFKDYEKPSSYKSMGERSREKRSTGRGTWRGGGHPDIVLLTNEGTASSAEVFAAALRDNGEARIVGSRTFGKGLIQHIFPLSDSGEGNVGVVKATVGEYLTPKMQHVTNVGGAKVNGAGVKPDVFCRSEGIPKEKEGDLCVQIALDELKGS</sequence>
<feature type="compositionally biased region" description="Basic and acidic residues" evidence="1">
    <location>
        <begin position="462"/>
        <end position="477"/>
    </location>
</feature>
<dbReference type="InterPro" id="IPR029045">
    <property type="entry name" value="ClpP/crotonase-like_dom_sf"/>
</dbReference>
<comment type="caution">
    <text evidence="4">The sequence shown here is derived from an EMBL/GenBank/DDBJ whole genome shotgun (WGS) entry which is preliminary data.</text>
</comment>
<dbReference type="GO" id="GO:0006508">
    <property type="term" value="P:proteolysis"/>
    <property type="evidence" value="ECO:0007669"/>
    <property type="project" value="InterPro"/>
</dbReference>
<evidence type="ECO:0000256" key="1">
    <source>
        <dbReference type="SAM" id="MobiDB-lite"/>
    </source>
</evidence>
<gene>
    <name evidence="4" type="ORF">TrCOL_g12201</name>
</gene>
<dbReference type="Gene3D" id="3.90.226.10">
    <property type="entry name" value="2-enoyl-CoA Hydratase, Chain A, domain 1"/>
    <property type="match status" value="1"/>
</dbReference>
<feature type="signal peptide" evidence="2">
    <location>
        <begin position="1"/>
        <end position="16"/>
    </location>
</feature>
<organism evidence="4 5">
    <name type="scientific">Triparma columacea</name>
    <dbReference type="NCBI Taxonomy" id="722753"/>
    <lineage>
        <taxon>Eukaryota</taxon>
        <taxon>Sar</taxon>
        <taxon>Stramenopiles</taxon>
        <taxon>Ochrophyta</taxon>
        <taxon>Bolidophyceae</taxon>
        <taxon>Parmales</taxon>
        <taxon>Triparmaceae</taxon>
        <taxon>Triparma</taxon>
    </lineage>
</organism>
<keyword evidence="2" id="KW-0732">Signal</keyword>
<dbReference type="EMBL" id="BRYA01001003">
    <property type="protein sequence ID" value="GMI37361.1"/>
    <property type="molecule type" value="Genomic_DNA"/>
</dbReference>
<dbReference type="PANTHER" id="PTHR32060">
    <property type="entry name" value="TAIL-SPECIFIC PROTEASE"/>
    <property type="match status" value="1"/>
</dbReference>
<evidence type="ECO:0000256" key="2">
    <source>
        <dbReference type="SAM" id="SignalP"/>
    </source>
</evidence>
<protein>
    <recommendedName>
        <fullName evidence="3">Tail specific protease domain-containing protein</fullName>
    </recommendedName>
</protein>
<dbReference type="Pfam" id="PF03572">
    <property type="entry name" value="Peptidase_S41"/>
    <property type="match status" value="1"/>
</dbReference>
<dbReference type="PANTHER" id="PTHR32060:SF22">
    <property type="entry name" value="CARBOXYL-TERMINAL-PROCESSING PEPTIDASE 3, CHLOROPLASTIC"/>
    <property type="match status" value="1"/>
</dbReference>
<name>A0A9W7G8B5_9STRA</name>
<accession>A0A9W7G8B5</accession>
<proteinExistence type="predicted"/>
<dbReference type="GO" id="GO:0004175">
    <property type="term" value="F:endopeptidase activity"/>
    <property type="evidence" value="ECO:0007669"/>
    <property type="project" value="TreeGrafter"/>
</dbReference>
<dbReference type="AlphaFoldDB" id="A0A9W7G8B5"/>
<dbReference type="GO" id="GO:0008236">
    <property type="term" value="F:serine-type peptidase activity"/>
    <property type="evidence" value="ECO:0007669"/>
    <property type="project" value="InterPro"/>
</dbReference>
<dbReference type="InterPro" id="IPR005151">
    <property type="entry name" value="Tail-specific_protease"/>
</dbReference>
<feature type="domain" description="Tail specific protease" evidence="3">
    <location>
        <begin position="307"/>
        <end position="581"/>
    </location>
</feature>
<dbReference type="SUPFAM" id="SSF52096">
    <property type="entry name" value="ClpP/crotonase"/>
    <property type="match status" value="1"/>
</dbReference>
<evidence type="ECO:0000259" key="3">
    <source>
        <dbReference type="SMART" id="SM00245"/>
    </source>
</evidence>
<keyword evidence="5" id="KW-1185">Reference proteome</keyword>
<dbReference type="Proteomes" id="UP001165065">
    <property type="component" value="Unassembled WGS sequence"/>
</dbReference>
<feature type="chain" id="PRO_5040885657" description="Tail specific protease domain-containing protein" evidence="2">
    <location>
        <begin position="17"/>
        <end position="605"/>
    </location>
</feature>
<reference evidence="5" key="1">
    <citation type="journal article" date="2023" name="Commun. Biol.">
        <title>Genome analysis of Parmales, the sister group of diatoms, reveals the evolutionary specialization of diatoms from phago-mixotrophs to photoautotrophs.</title>
        <authorList>
            <person name="Ban H."/>
            <person name="Sato S."/>
            <person name="Yoshikawa S."/>
            <person name="Yamada K."/>
            <person name="Nakamura Y."/>
            <person name="Ichinomiya M."/>
            <person name="Sato N."/>
            <person name="Blanc-Mathieu R."/>
            <person name="Endo H."/>
            <person name="Kuwata A."/>
            <person name="Ogata H."/>
        </authorList>
    </citation>
    <scope>NUCLEOTIDE SEQUENCE [LARGE SCALE GENOMIC DNA]</scope>
</reference>
<evidence type="ECO:0000313" key="4">
    <source>
        <dbReference type="EMBL" id="GMI37361.1"/>
    </source>
</evidence>
<evidence type="ECO:0000313" key="5">
    <source>
        <dbReference type="Proteomes" id="UP001165065"/>
    </source>
</evidence>
<dbReference type="SMART" id="SM00245">
    <property type="entry name" value="TSPc"/>
    <property type="match status" value="1"/>
</dbReference>
<feature type="region of interest" description="Disordered" evidence="1">
    <location>
        <begin position="462"/>
        <end position="488"/>
    </location>
</feature>